<proteinExistence type="predicted"/>
<dbReference type="AlphaFoldDB" id="A0A6J7NGX1"/>
<reference evidence="1" key="1">
    <citation type="submission" date="2020-05" db="EMBL/GenBank/DDBJ databases">
        <authorList>
            <person name="Chiriac C."/>
            <person name="Salcher M."/>
            <person name="Ghai R."/>
            <person name="Kavagutti S V."/>
        </authorList>
    </citation>
    <scope>NUCLEOTIDE SEQUENCE</scope>
</reference>
<gene>
    <name evidence="1" type="ORF">UFOPK3957_01045</name>
</gene>
<dbReference type="EMBL" id="CAFBOM010000169">
    <property type="protein sequence ID" value="CAB4991808.1"/>
    <property type="molecule type" value="Genomic_DNA"/>
</dbReference>
<organism evidence="1">
    <name type="scientific">freshwater metagenome</name>
    <dbReference type="NCBI Taxonomy" id="449393"/>
    <lineage>
        <taxon>unclassified sequences</taxon>
        <taxon>metagenomes</taxon>
        <taxon>ecological metagenomes</taxon>
    </lineage>
</organism>
<name>A0A6J7NGX1_9ZZZZ</name>
<evidence type="ECO:0000313" key="1">
    <source>
        <dbReference type="EMBL" id="CAB4991808.1"/>
    </source>
</evidence>
<accession>A0A6J7NGX1</accession>
<protein>
    <submittedName>
        <fullName evidence="1">Unannotated protein</fullName>
    </submittedName>
</protein>
<sequence>MSSISTFSDARIPTAGEVRARRNLFIQGWRFAVLNVKMIVMVTRGHH</sequence>